<dbReference type="RefSeq" id="WP_148692811.1">
    <property type="nucleotide sequence ID" value="NZ_CP020477.1"/>
</dbReference>
<dbReference type="KEGG" id="aman:B6F84_02435"/>
<dbReference type="GO" id="GO:0003824">
    <property type="term" value="F:catalytic activity"/>
    <property type="evidence" value="ECO:0007669"/>
    <property type="project" value="InterPro"/>
</dbReference>
<dbReference type="AlphaFoldDB" id="A0A1W6JXJ6"/>
<keyword evidence="3" id="KW-1185">Reference proteome</keyword>
<dbReference type="SUPFAM" id="SSF75304">
    <property type="entry name" value="Amidase signature (AS) enzymes"/>
    <property type="match status" value="1"/>
</dbReference>
<accession>A0A1W6JXJ6</accession>
<sequence length="394" mass="42933">MTLEELNTIYNAFITIKQIQYKEKGDLEGLKFGIKDIIMTKGVKTTAGSKILKDYIPTENAWIVDRILEKGGTIIGKTNTHEFAIGATNTSSIAGPARNPIDKERITGGSSGGSALAVALDMVDVGIGTDTGGSIRIPASLCGVIGFKPTTGIFPMDGIIPFSWTLDSLGFITKDFETLKKVLYATIPIENKKVLLSTAKTKPKLGVFLFSDDPASKSLKSVLNKLSSYFDLVQINLNFMLAFGSNVRSTIAVAEGASYHRDWIESTPGMYFPDVKDILLSGLKIRAIDYLDALRARRVIFEEYIKAFKDIDVIISPTTKIPAPKISDVVGKEKEFRNLLIANTELFSLVNAPSISIPATKIDNLPIGLMISGIPFEDGKILDIAEKIFQILSN</sequence>
<dbReference type="Gene3D" id="3.90.1300.10">
    <property type="entry name" value="Amidase signature (AS) domain"/>
    <property type="match status" value="1"/>
</dbReference>
<dbReference type="OrthoDB" id="7931at2157"/>
<dbReference type="PANTHER" id="PTHR11895:SF67">
    <property type="entry name" value="AMIDASE DOMAIN-CONTAINING PROTEIN"/>
    <property type="match status" value="1"/>
</dbReference>
<evidence type="ECO:0000313" key="3">
    <source>
        <dbReference type="Proteomes" id="UP000193404"/>
    </source>
</evidence>
<protein>
    <submittedName>
        <fullName evidence="2">Amidase</fullName>
    </submittedName>
</protein>
<dbReference type="InterPro" id="IPR000120">
    <property type="entry name" value="Amidase"/>
</dbReference>
<dbReference type="EMBL" id="CP020477">
    <property type="protein sequence ID" value="ARM74996.1"/>
    <property type="molecule type" value="Genomic_DNA"/>
</dbReference>
<feature type="domain" description="Amidase" evidence="1">
    <location>
        <begin position="18"/>
        <end position="192"/>
    </location>
</feature>
<dbReference type="InterPro" id="IPR036928">
    <property type="entry name" value="AS_sf"/>
</dbReference>
<dbReference type="Proteomes" id="UP000193404">
    <property type="component" value="Chromosome"/>
</dbReference>
<organism evidence="2 3">
    <name type="scientific">Acidianus manzaensis</name>
    <dbReference type="NCBI Taxonomy" id="282676"/>
    <lineage>
        <taxon>Archaea</taxon>
        <taxon>Thermoproteota</taxon>
        <taxon>Thermoprotei</taxon>
        <taxon>Sulfolobales</taxon>
        <taxon>Sulfolobaceae</taxon>
        <taxon>Acidianus</taxon>
    </lineage>
</organism>
<evidence type="ECO:0000313" key="2">
    <source>
        <dbReference type="EMBL" id="ARM74996.1"/>
    </source>
</evidence>
<gene>
    <name evidence="2" type="ORF">B6F84_02435</name>
</gene>
<reference evidence="2 3" key="1">
    <citation type="submission" date="2017-03" db="EMBL/GenBank/DDBJ databases">
        <title>Sulfur activation and transportation mechanism of thermophilic Archaea Acidianus manzaensis YN-25.</title>
        <authorList>
            <person name="Ma Y."/>
            <person name="Yang Y."/>
            <person name="Xia J."/>
        </authorList>
    </citation>
    <scope>NUCLEOTIDE SEQUENCE [LARGE SCALE GENOMIC DNA]</scope>
    <source>
        <strain evidence="2 3">YN-25</strain>
    </source>
</reference>
<dbReference type="GeneID" id="41589740"/>
<dbReference type="PANTHER" id="PTHR11895">
    <property type="entry name" value="TRANSAMIDASE"/>
    <property type="match status" value="1"/>
</dbReference>
<dbReference type="Pfam" id="PF01425">
    <property type="entry name" value="Amidase"/>
    <property type="match status" value="2"/>
</dbReference>
<proteinExistence type="predicted"/>
<feature type="domain" description="Amidase" evidence="1">
    <location>
        <begin position="242"/>
        <end position="382"/>
    </location>
</feature>
<name>A0A1W6JXJ6_9CREN</name>
<dbReference type="STRING" id="282676.B6F84_02435"/>
<evidence type="ECO:0000259" key="1">
    <source>
        <dbReference type="Pfam" id="PF01425"/>
    </source>
</evidence>
<dbReference type="InterPro" id="IPR023631">
    <property type="entry name" value="Amidase_dom"/>
</dbReference>